<comment type="caution">
    <text evidence="2">The sequence shown here is derived from an EMBL/GenBank/DDBJ whole genome shotgun (WGS) entry which is preliminary data.</text>
</comment>
<sequence>MVTLVAAGAPLDTSQGHRCRASHSLPPRGTQTRLASQGPGSTHDVNLGTLTLARLTISLRYPSFTSSHLTHLTSHARRINYI</sequence>
<dbReference type="EMBL" id="VSRR010016931">
    <property type="protein sequence ID" value="MPC59862.1"/>
    <property type="molecule type" value="Genomic_DNA"/>
</dbReference>
<gene>
    <name evidence="2" type="ORF">E2C01_053890</name>
</gene>
<feature type="region of interest" description="Disordered" evidence="1">
    <location>
        <begin position="7"/>
        <end position="43"/>
    </location>
</feature>
<protein>
    <submittedName>
        <fullName evidence="2">Uncharacterized protein</fullName>
    </submittedName>
</protein>
<feature type="compositionally biased region" description="Polar residues" evidence="1">
    <location>
        <begin position="29"/>
        <end position="43"/>
    </location>
</feature>
<evidence type="ECO:0000313" key="3">
    <source>
        <dbReference type="Proteomes" id="UP000324222"/>
    </source>
</evidence>
<dbReference type="AlphaFoldDB" id="A0A5B7GLJ6"/>
<dbReference type="Proteomes" id="UP000324222">
    <property type="component" value="Unassembled WGS sequence"/>
</dbReference>
<organism evidence="2 3">
    <name type="scientific">Portunus trituberculatus</name>
    <name type="common">Swimming crab</name>
    <name type="synonym">Neptunus trituberculatus</name>
    <dbReference type="NCBI Taxonomy" id="210409"/>
    <lineage>
        <taxon>Eukaryota</taxon>
        <taxon>Metazoa</taxon>
        <taxon>Ecdysozoa</taxon>
        <taxon>Arthropoda</taxon>
        <taxon>Crustacea</taxon>
        <taxon>Multicrustacea</taxon>
        <taxon>Malacostraca</taxon>
        <taxon>Eumalacostraca</taxon>
        <taxon>Eucarida</taxon>
        <taxon>Decapoda</taxon>
        <taxon>Pleocyemata</taxon>
        <taxon>Brachyura</taxon>
        <taxon>Eubrachyura</taxon>
        <taxon>Portunoidea</taxon>
        <taxon>Portunidae</taxon>
        <taxon>Portuninae</taxon>
        <taxon>Portunus</taxon>
    </lineage>
</organism>
<evidence type="ECO:0000313" key="2">
    <source>
        <dbReference type="EMBL" id="MPC59862.1"/>
    </source>
</evidence>
<reference evidence="2 3" key="1">
    <citation type="submission" date="2019-05" db="EMBL/GenBank/DDBJ databases">
        <title>Another draft genome of Portunus trituberculatus and its Hox gene families provides insights of decapod evolution.</title>
        <authorList>
            <person name="Jeong J.-H."/>
            <person name="Song I."/>
            <person name="Kim S."/>
            <person name="Choi T."/>
            <person name="Kim D."/>
            <person name="Ryu S."/>
            <person name="Kim W."/>
        </authorList>
    </citation>
    <scope>NUCLEOTIDE SEQUENCE [LARGE SCALE GENOMIC DNA]</scope>
    <source>
        <tissue evidence="2">Muscle</tissue>
    </source>
</reference>
<evidence type="ECO:0000256" key="1">
    <source>
        <dbReference type="SAM" id="MobiDB-lite"/>
    </source>
</evidence>
<proteinExistence type="predicted"/>
<keyword evidence="3" id="KW-1185">Reference proteome</keyword>
<accession>A0A5B7GLJ6</accession>
<name>A0A5B7GLJ6_PORTR</name>